<reference evidence="3 4" key="1">
    <citation type="journal article" date="2018" name="Sci. Rep.">
        <title>Genomic signatures of local adaptation to the degree of environmental predictability in rotifers.</title>
        <authorList>
            <person name="Franch-Gras L."/>
            <person name="Hahn C."/>
            <person name="Garcia-Roger E.M."/>
            <person name="Carmona M.J."/>
            <person name="Serra M."/>
            <person name="Gomez A."/>
        </authorList>
    </citation>
    <scope>NUCLEOTIDE SEQUENCE [LARGE SCALE GENOMIC DNA]</scope>
    <source>
        <strain evidence="3">HYR1</strain>
    </source>
</reference>
<feature type="non-terminal residue" evidence="3">
    <location>
        <position position="253"/>
    </location>
</feature>
<name>A0A3M7PXS3_BRAPC</name>
<feature type="signal peptide" evidence="1">
    <location>
        <begin position="1"/>
        <end position="17"/>
    </location>
</feature>
<sequence length="253" mass="29635">MIFTFITYLLALGPVFCEQYVKDNFKFCTFNDNSPILSTSRLCSYNTFESNFHSELYNVLEKTPFYINGNGFMCTRDKIDVRTYETFFGQRIHERMVTNEKLSREECLALIKTRKCYAQEMECINNNCKSIEEPKVSYSWLKELPFSSYHCTTYKIPIRGYTADEKLYGNSQSSCLPRDLFCQVEGSTYIWEKDIIHECPFSYLASLKECGMELLTTTEGLYLTKNNESQKLPLSENDLNTEHQLMLTDIDYK</sequence>
<comment type="caution">
    <text evidence="3">The sequence shown here is derived from an EMBL/GenBank/DDBJ whole genome shotgun (WGS) entry which is preliminary data.</text>
</comment>
<dbReference type="AlphaFoldDB" id="A0A3M7PXS3"/>
<dbReference type="Pfam" id="PF00974">
    <property type="entry name" value="Rhabdo_glycop_FD"/>
    <property type="match status" value="1"/>
</dbReference>
<dbReference type="Proteomes" id="UP000276133">
    <property type="component" value="Unassembled WGS sequence"/>
</dbReference>
<evidence type="ECO:0000256" key="1">
    <source>
        <dbReference type="SAM" id="SignalP"/>
    </source>
</evidence>
<evidence type="ECO:0000313" key="4">
    <source>
        <dbReference type="Proteomes" id="UP000276133"/>
    </source>
</evidence>
<organism evidence="3 4">
    <name type="scientific">Brachionus plicatilis</name>
    <name type="common">Marine rotifer</name>
    <name type="synonym">Brachionus muelleri</name>
    <dbReference type="NCBI Taxonomy" id="10195"/>
    <lineage>
        <taxon>Eukaryota</taxon>
        <taxon>Metazoa</taxon>
        <taxon>Spiralia</taxon>
        <taxon>Gnathifera</taxon>
        <taxon>Rotifera</taxon>
        <taxon>Eurotatoria</taxon>
        <taxon>Monogononta</taxon>
        <taxon>Pseudotrocha</taxon>
        <taxon>Ploima</taxon>
        <taxon>Brachionidae</taxon>
        <taxon>Brachionus</taxon>
    </lineage>
</organism>
<protein>
    <recommendedName>
        <fullName evidence="2">Spike glycoprotein fusion domain-containing protein</fullName>
    </recommendedName>
</protein>
<gene>
    <name evidence="3" type="ORF">BpHYR1_016919</name>
</gene>
<evidence type="ECO:0000259" key="2">
    <source>
        <dbReference type="Pfam" id="PF00974"/>
    </source>
</evidence>
<keyword evidence="4" id="KW-1185">Reference proteome</keyword>
<dbReference type="InterPro" id="IPR001903">
    <property type="entry name" value="Rhabdo_glycop_FD"/>
</dbReference>
<evidence type="ECO:0000313" key="3">
    <source>
        <dbReference type="EMBL" id="RNA03917.1"/>
    </source>
</evidence>
<dbReference type="EMBL" id="REGN01008301">
    <property type="protein sequence ID" value="RNA03917.1"/>
    <property type="molecule type" value="Genomic_DNA"/>
</dbReference>
<proteinExistence type="predicted"/>
<feature type="chain" id="PRO_5017994655" description="Spike glycoprotein fusion domain-containing protein" evidence="1">
    <location>
        <begin position="18"/>
        <end position="253"/>
    </location>
</feature>
<accession>A0A3M7PXS3</accession>
<feature type="domain" description="Spike glycoprotein fusion" evidence="2">
    <location>
        <begin position="70"/>
        <end position="117"/>
    </location>
</feature>
<keyword evidence="1" id="KW-0732">Signal</keyword>